<accession>G2Y6B9</accession>
<gene>
    <name evidence="2" type="ORF">BofuT4_P111840.1</name>
</gene>
<dbReference type="AlphaFoldDB" id="G2Y6B9"/>
<dbReference type="Proteomes" id="UP000008177">
    <property type="component" value="Unplaced contigs"/>
</dbReference>
<evidence type="ECO:0000313" key="2">
    <source>
        <dbReference type="EMBL" id="CCD48171.1"/>
    </source>
</evidence>
<protein>
    <submittedName>
        <fullName evidence="2">Uncharacterized protein</fullName>
    </submittedName>
</protein>
<feature type="compositionally biased region" description="Low complexity" evidence="1">
    <location>
        <begin position="74"/>
        <end position="92"/>
    </location>
</feature>
<proteinExistence type="predicted"/>
<feature type="compositionally biased region" description="Polar residues" evidence="1">
    <location>
        <begin position="59"/>
        <end position="70"/>
    </location>
</feature>
<dbReference type="OrthoDB" id="10560088at2759"/>
<sequence length="139" mass="14775">MESTSQNTRISASSHDHESIHVNRSSLEQSSQDITSNSTPNINLASPSSSSSSSPKRLTPSTSEPTTSQAPIYPSRTFSSFPFSSNRSGTAPKISITTSIDSMISNHQNGNVGLSLVTRDLVASPIEDFILGSPLEGFM</sequence>
<dbReference type="InParanoid" id="G2Y6B9"/>
<evidence type="ECO:0000313" key="3">
    <source>
        <dbReference type="Proteomes" id="UP000008177"/>
    </source>
</evidence>
<feature type="region of interest" description="Disordered" evidence="1">
    <location>
        <begin position="1"/>
        <end position="92"/>
    </location>
</feature>
<name>G2Y6B9_BOTF4</name>
<feature type="compositionally biased region" description="Polar residues" evidence="1">
    <location>
        <begin position="22"/>
        <end position="45"/>
    </location>
</feature>
<reference evidence="3" key="1">
    <citation type="journal article" date="2011" name="PLoS Genet.">
        <title>Genomic analysis of the necrotrophic fungal pathogens Sclerotinia sclerotiorum and Botrytis cinerea.</title>
        <authorList>
            <person name="Amselem J."/>
            <person name="Cuomo C.A."/>
            <person name="van Kan J.A."/>
            <person name="Viaud M."/>
            <person name="Benito E.P."/>
            <person name="Couloux A."/>
            <person name="Coutinho P.M."/>
            <person name="de Vries R.P."/>
            <person name="Dyer P.S."/>
            <person name="Fillinger S."/>
            <person name="Fournier E."/>
            <person name="Gout L."/>
            <person name="Hahn M."/>
            <person name="Kohn L."/>
            <person name="Lapalu N."/>
            <person name="Plummer K.M."/>
            <person name="Pradier J.M."/>
            <person name="Quevillon E."/>
            <person name="Sharon A."/>
            <person name="Simon A."/>
            <person name="ten Have A."/>
            <person name="Tudzynski B."/>
            <person name="Tudzynski P."/>
            <person name="Wincker P."/>
            <person name="Andrew M."/>
            <person name="Anthouard V."/>
            <person name="Beever R.E."/>
            <person name="Beffa R."/>
            <person name="Benoit I."/>
            <person name="Bouzid O."/>
            <person name="Brault B."/>
            <person name="Chen Z."/>
            <person name="Choquer M."/>
            <person name="Collemare J."/>
            <person name="Cotton P."/>
            <person name="Danchin E.G."/>
            <person name="Da Silva C."/>
            <person name="Gautier A."/>
            <person name="Giraud C."/>
            <person name="Giraud T."/>
            <person name="Gonzalez C."/>
            <person name="Grossetete S."/>
            <person name="Guldener U."/>
            <person name="Henrissat B."/>
            <person name="Howlett B.J."/>
            <person name="Kodira C."/>
            <person name="Kretschmer M."/>
            <person name="Lappartient A."/>
            <person name="Leroch M."/>
            <person name="Levis C."/>
            <person name="Mauceli E."/>
            <person name="Neuveglise C."/>
            <person name="Oeser B."/>
            <person name="Pearson M."/>
            <person name="Poulain J."/>
            <person name="Poussereau N."/>
            <person name="Quesneville H."/>
            <person name="Rascle C."/>
            <person name="Schumacher J."/>
            <person name="Segurens B."/>
            <person name="Sexton A."/>
            <person name="Silva E."/>
            <person name="Sirven C."/>
            <person name="Soanes D.M."/>
            <person name="Talbot N.J."/>
            <person name="Templeton M."/>
            <person name="Yandava C."/>
            <person name="Yarden O."/>
            <person name="Zeng Q."/>
            <person name="Rollins J.A."/>
            <person name="Lebrun M.H."/>
            <person name="Dickman M."/>
        </authorList>
    </citation>
    <scope>NUCLEOTIDE SEQUENCE [LARGE SCALE GENOMIC DNA]</scope>
    <source>
        <strain evidence="3">T4</strain>
    </source>
</reference>
<dbReference type="HOGENOM" id="CLU_1844779_0_0_1"/>
<organism evidence="2 3">
    <name type="scientific">Botryotinia fuckeliana (strain T4)</name>
    <name type="common">Noble rot fungus</name>
    <name type="synonym">Botrytis cinerea</name>
    <dbReference type="NCBI Taxonomy" id="999810"/>
    <lineage>
        <taxon>Eukaryota</taxon>
        <taxon>Fungi</taxon>
        <taxon>Dikarya</taxon>
        <taxon>Ascomycota</taxon>
        <taxon>Pezizomycotina</taxon>
        <taxon>Leotiomycetes</taxon>
        <taxon>Helotiales</taxon>
        <taxon>Sclerotiniaceae</taxon>
        <taxon>Botrytis</taxon>
    </lineage>
</organism>
<feature type="compositionally biased region" description="Low complexity" evidence="1">
    <location>
        <begin position="46"/>
        <end position="55"/>
    </location>
</feature>
<dbReference type="EMBL" id="FQ790291">
    <property type="protein sequence ID" value="CCD48171.1"/>
    <property type="molecule type" value="Genomic_DNA"/>
</dbReference>
<evidence type="ECO:0000256" key="1">
    <source>
        <dbReference type="SAM" id="MobiDB-lite"/>
    </source>
</evidence>
<feature type="compositionally biased region" description="Polar residues" evidence="1">
    <location>
        <begin position="1"/>
        <end position="13"/>
    </location>
</feature>